<accession>A0A1T4QPV2</accession>
<protein>
    <submittedName>
        <fullName evidence="1">Uncharacterized protein</fullName>
    </submittedName>
</protein>
<dbReference type="Proteomes" id="UP000190065">
    <property type="component" value="Unassembled WGS sequence"/>
</dbReference>
<name>A0A1T4QPV2_9BACT</name>
<dbReference type="EMBL" id="FUXK01000024">
    <property type="protein sequence ID" value="SKA05714.1"/>
    <property type="molecule type" value="Genomic_DNA"/>
</dbReference>
<gene>
    <name evidence="1" type="ORF">SAMN02745202_01896</name>
</gene>
<evidence type="ECO:0000313" key="1">
    <source>
        <dbReference type="EMBL" id="SKA05714.1"/>
    </source>
</evidence>
<dbReference type="STRING" id="28136.SAMN02745202_01896"/>
<evidence type="ECO:0000313" key="2">
    <source>
        <dbReference type="Proteomes" id="UP000190065"/>
    </source>
</evidence>
<proteinExistence type="predicted"/>
<reference evidence="1 2" key="1">
    <citation type="submission" date="2017-02" db="EMBL/GenBank/DDBJ databases">
        <authorList>
            <person name="Peterson S.W."/>
        </authorList>
    </citation>
    <scope>NUCLEOTIDE SEQUENCE [LARGE SCALE GENOMIC DNA]</scope>
    <source>
        <strain evidence="1 2">ATCC 43324</strain>
    </source>
</reference>
<dbReference type="AlphaFoldDB" id="A0A1T4QPV2"/>
<organism evidence="1 2">
    <name type="scientific">Segatella oulorum</name>
    <dbReference type="NCBI Taxonomy" id="28136"/>
    <lineage>
        <taxon>Bacteria</taxon>
        <taxon>Pseudomonadati</taxon>
        <taxon>Bacteroidota</taxon>
        <taxon>Bacteroidia</taxon>
        <taxon>Bacteroidales</taxon>
        <taxon>Prevotellaceae</taxon>
        <taxon>Segatella</taxon>
    </lineage>
</organism>
<sequence length="40" mass="4764">MILFVIFAESIKNSLFLFEIKMKNSIFALFNKNFMILFSI</sequence>